<feature type="binding site" evidence="8">
    <location>
        <position position="41"/>
    </location>
    <ligand>
        <name>Mg(2+)</name>
        <dbReference type="ChEBI" id="CHEBI:18420"/>
    </ligand>
</feature>
<feature type="binding site" evidence="8">
    <location>
        <position position="549"/>
    </location>
    <ligand>
        <name>Fe cation</name>
        <dbReference type="ChEBI" id="CHEBI:24875"/>
    </ligand>
</feature>
<comment type="subunit">
    <text evidence="4">Heterodimer of a large and a small subunit.</text>
</comment>
<evidence type="ECO:0000256" key="5">
    <source>
        <dbReference type="ARBA" id="ARBA00022596"/>
    </source>
</evidence>
<feature type="binding site" evidence="8">
    <location>
        <position position="63"/>
    </location>
    <ligand>
        <name>Ni(2+)</name>
        <dbReference type="ChEBI" id="CHEBI:49786"/>
    </ligand>
</feature>
<accession>A0A2U3K0U3</accession>
<feature type="binding site" evidence="8">
    <location>
        <position position="60"/>
    </location>
    <ligand>
        <name>Ni(2+)</name>
        <dbReference type="ChEBI" id="CHEBI:49786"/>
    </ligand>
</feature>
<comment type="cofactor">
    <cofactor evidence="1 8">
        <name>Ni(2+)</name>
        <dbReference type="ChEBI" id="CHEBI:49786"/>
    </cofactor>
</comment>
<evidence type="ECO:0000256" key="9">
    <source>
        <dbReference type="RuleBase" id="RU003896"/>
    </source>
</evidence>
<feature type="compositionally biased region" description="Polar residues" evidence="10">
    <location>
        <begin position="339"/>
        <end position="351"/>
    </location>
</feature>
<evidence type="ECO:0000313" key="12">
    <source>
        <dbReference type="Proteomes" id="UP000238701"/>
    </source>
</evidence>
<dbReference type="EC" id="1.12.99.6" evidence="11"/>
<feature type="binding site" evidence="8">
    <location>
        <position position="552"/>
    </location>
    <ligand>
        <name>Mg(2+)</name>
        <dbReference type="ChEBI" id="CHEBI:18420"/>
    </ligand>
</feature>
<dbReference type="InterPro" id="IPR029014">
    <property type="entry name" value="NiFe-Hase_large"/>
</dbReference>
<dbReference type="GO" id="GO:0016151">
    <property type="term" value="F:nickel cation binding"/>
    <property type="evidence" value="ECO:0007669"/>
    <property type="project" value="InterPro"/>
</dbReference>
<dbReference type="InterPro" id="IPR001501">
    <property type="entry name" value="Ni-dep_hyd_lsu"/>
</dbReference>
<proteinExistence type="inferred from homology"/>
<dbReference type="GO" id="GO:0030313">
    <property type="term" value="C:cell envelope"/>
    <property type="evidence" value="ECO:0007669"/>
    <property type="project" value="UniProtKB-SubCell"/>
</dbReference>
<reference evidence="12" key="1">
    <citation type="submission" date="2018-02" db="EMBL/GenBank/DDBJ databases">
        <authorList>
            <person name="Hausmann B."/>
        </authorList>
    </citation>
    <scope>NUCLEOTIDE SEQUENCE [LARGE SCALE GENOMIC DNA]</scope>
    <source>
        <strain evidence="12">Peat soil MAG SbA1</strain>
    </source>
</reference>
<evidence type="ECO:0000256" key="8">
    <source>
        <dbReference type="PIRSR" id="PIRSR601501-1"/>
    </source>
</evidence>
<evidence type="ECO:0000256" key="4">
    <source>
        <dbReference type="ARBA" id="ARBA00011771"/>
    </source>
</evidence>
<evidence type="ECO:0000256" key="7">
    <source>
        <dbReference type="ARBA" id="ARBA00023002"/>
    </source>
</evidence>
<evidence type="ECO:0000256" key="1">
    <source>
        <dbReference type="ARBA" id="ARBA00001967"/>
    </source>
</evidence>
<sequence length="570" mass="63084">MARIVVDPVTRIEGHLRIEAEVNGGAVTDAWSSGTMFRGIELILKGRDPREAWIWTQRICGVCTTVHALTSVRAVEDALGIEVPANANLIRNIIGASQYVQDHVIHFYHLHALDWVDVTLALKADPGKTSQLAESISPWPKSSRNYFKAIQDRVKALVESKQLSLFSSGYWGHPAYHLPPEANLLAVAHYIEALEFQKDYIRIHAVLGGKNPHLQTYLVGGMATSMDPNEPGATINPERITFLTELAAKAQDFVDQVYVPDVLAVASFYRDWFGRGEGLGNFLSYGDYPQGGVKDAAQFYLQRGAIFGHDLSKVHPVDPANVSEYVTHSWYEYGDGDQSGKNPYQGETSPKYTGPKPPFEHLNVDQKYSWLKAPRYQDHPMEVGPLSRMLVAYASGHPDVKPVVDAVLAKLNAPATALFSTLGRIAARAIEAKVMAGQVSKWVAELGDKLGHGDLRIHNGEKWDPDTWPKEAQGWGFHEAPRGSLGHWVQIEDKKIKNYQCVVPTTWNAGPRDAKGQRGAYEAALLKTPIADPERPVEILRTVHSFDPCLACAVHVVDAHGRRYTQVKAS</sequence>
<feature type="binding site" evidence="8">
    <location>
        <position position="63"/>
    </location>
    <ligand>
        <name>Fe cation</name>
        <dbReference type="ChEBI" id="CHEBI:24875"/>
    </ligand>
</feature>
<dbReference type="Gene3D" id="1.10.645.10">
    <property type="entry name" value="Cytochrome-c3 Hydrogenase, chain B"/>
    <property type="match status" value="1"/>
</dbReference>
<dbReference type="InterPro" id="IPR018194">
    <property type="entry name" value="Ni-dep_hyd_lsu_Ni_BS"/>
</dbReference>
<protein>
    <submittedName>
        <fullName evidence="11">(NiFe) hydrogenase (Group 1), large subunit</fullName>
        <ecNumber evidence="11">1.12.99.6</ecNumber>
    </submittedName>
</protein>
<comment type="cofactor">
    <cofactor evidence="8">
        <name>Fe cation</name>
        <dbReference type="ChEBI" id="CHEBI:24875"/>
    </cofactor>
</comment>
<keyword evidence="8" id="KW-0408">Iron</keyword>
<keyword evidence="8" id="KW-0460">Magnesium</keyword>
<comment type="similarity">
    <text evidence="3 9">Belongs to the [NiFe]/[NiFeSe] hydrogenase large subunit family.</text>
</comment>
<keyword evidence="6 8" id="KW-0479">Metal-binding</keyword>
<feature type="binding site" evidence="8">
    <location>
        <position position="555"/>
    </location>
    <ligand>
        <name>Mg(2+)</name>
        <dbReference type="ChEBI" id="CHEBI:18420"/>
    </ligand>
</feature>
<keyword evidence="5 8" id="KW-0533">Nickel</keyword>
<dbReference type="Pfam" id="PF00374">
    <property type="entry name" value="NiFeSe_Hases"/>
    <property type="match status" value="1"/>
</dbReference>
<dbReference type="InterPro" id="IPR050867">
    <property type="entry name" value="NiFe/NiFeSe_hydrgnase_LSU"/>
</dbReference>
<dbReference type="EMBL" id="OMOD01000020">
    <property type="protein sequence ID" value="SPF33285.1"/>
    <property type="molecule type" value="Genomic_DNA"/>
</dbReference>
<dbReference type="GO" id="GO:0008901">
    <property type="term" value="F:ferredoxin hydrogenase activity"/>
    <property type="evidence" value="ECO:0007669"/>
    <property type="project" value="InterPro"/>
</dbReference>
<evidence type="ECO:0000313" key="11">
    <source>
        <dbReference type="EMBL" id="SPF33285.1"/>
    </source>
</evidence>
<dbReference type="PROSITE" id="PS00508">
    <property type="entry name" value="NI_HGENASE_L_2"/>
    <property type="match status" value="1"/>
</dbReference>
<dbReference type="SUPFAM" id="SSF56762">
    <property type="entry name" value="HydB/Nqo4-like"/>
    <property type="match status" value="1"/>
</dbReference>
<dbReference type="PROSITE" id="PS00507">
    <property type="entry name" value="NI_HGENASE_L_1"/>
    <property type="match status" value="1"/>
</dbReference>
<dbReference type="Proteomes" id="UP000238701">
    <property type="component" value="Unassembled WGS sequence"/>
</dbReference>
<evidence type="ECO:0000256" key="3">
    <source>
        <dbReference type="ARBA" id="ARBA00009292"/>
    </source>
</evidence>
<dbReference type="GO" id="GO:0033748">
    <property type="term" value="F:hydrogenase (acceptor) activity"/>
    <property type="evidence" value="ECO:0007669"/>
    <property type="project" value="UniProtKB-EC"/>
</dbReference>
<organism evidence="11 12">
    <name type="scientific">Candidatus Sulfotelmatobacter kueseliae</name>
    <dbReference type="NCBI Taxonomy" id="2042962"/>
    <lineage>
        <taxon>Bacteria</taxon>
        <taxon>Pseudomonadati</taxon>
        <taxon>Acidobacteriota</taxon>
        <taxon>Terriglobia</taxon>
        <taxon>Terriglobales</taxon>
        <taxon>Candidatus Korobacteraceae</taxon>
        <taxon>Candidatus Sulfotelmatobacter</taxon>
    </lineage>
</organism>
<evidence type="ECO:0000256" key="2">
    <source>
        <dbReference type="ARBA" id="ARBA00004196"/>
    </source>
</evidence>
<name>A0A2U3K0U3_9BACT</name>
<keyword evidence="7 9" id="KW-0560">Oxidoreductase</keyword>
<evidence type="ECO:0000256" key="10">
    <source>
        <dbReference type="SAM" id="MobiDB-lite"/>
    </source>
</evidence>
<dbReference type="PANTHER" id="PTHR42958:SF2">
    <property type="entry name" value="UPTAKE HYDROGENASE LARGE SUBUNIT"/>
    <property type="match status" value="1"/>
</dbReference>
<feature type="region of interest" description="Disordered" evidence="10">
    <location>
        <begin position="334"/>
        <end position="356"/>
    </location>
</feature>
<dbReference type="PANTHER" id="PTHR42958">
    <property type="entry name" value="HYDROGENASE-2 LARGE CHAIN"/>
    <property type="match status" value="1"/>
</dbReference>
<comment type="subcellular location">
    <subcellularLocation>
        <location evidence="2">Cell envelope</location>
    </subcellularLocation>
</comment>
<evidence type="ECO:0000256" key="6">
    <source>
        <dbReference type="ARBA" id="ARBA00022723"/>
    </source>
</evidence>
<gene>
    <name evidence="11" type="primary">hyaB</name>
    <name evidence="11" type="ORF">SBA1_1160025</name>
</gene>
<dbReference type="AlphaFoldDB" id="A0A2U3K0U3"/>
<dbReference type="OrthoDB" id="9761717at2"/>
<dbReference type="FunFam" id="1.10.645.10:FF:000002">
    <property type="entry name" value="Hydrogenase 2 large subunit"/>
    <property type="match status" value="1"/>
</dbReference>